<dbReference type="SUPFAM" id="SSF54427">
    <property type="entry name" value="NTF2-like"/>
    <property type="match status" value="1"/>
</dbReference>
<gene>
    <name evidence="2" type="ORF">SVA_0954</name>
</gene>
<keyword evidence="3" id="KW-1185">Reference proteome</keyword>
<dbReference type="KEGG" id="sva:SVA_0954"/>
<sequence>MMPEPQQESRRAPAPAAVVDAYLAAIAARDFEGARRWLSDESFTHRSPISSFNSADDFIGDISRIGPILEGIERRRTFVDGRDVCAVVNYVTRMDRREVTPAVHWMTVAGGKIVSIETFFDARGYAKLFDVE</sequence>
<dbReference type="EMBL" id="AP014936">
    <property type="protein sequence ID" value="BAU47533.1"/>
    <property type="molecule type" value="Genomic_DNA"/>
</dbReference>
<proteinExistence type="predicted"/>
<evidence type="ECO:0000259" key="1">
    <source>
        <dbReference type="Pfam" id="PF12680"/>
    </source>
</evidence>
<dbReference type="InterPro" id="IPR037401">
    <property type="entry name" value="SnoaL-like"/>
</dbReference>
<evidence type="ECO:0000313" key="2">
    <source>
        <dbReference type="EMBL" id="BAU47533.1"/>
    </source>
</evidence>
<reference evidence="2 3" key="1">
    <citation type="submission" date="2015-08" db="EMBL/GenBank/DDBJ databases">
        <title>Complete genome sequence of Sulfurifustis variabilis.</title>
        <authorList>
            <person name="Miura A."/>
            <person name="Kojima H."/>
            <person name="Fukui M."/>
        </authorList>
    </citation>
    <scope>NUCLEOTIDE SEQUENCE [LARGE SCALE GENOMIC DNA]</scope>
    <source>
        <strain evidence="3">skN76</strain>
    </source>
</reference>
<feature type="domain" description="SnoaL-like" evidence="1">
    <location>
        <begin position="19"/>
        <end position="115"/>
    </location>
</feature>
<dbReference type="Proteomes" id="UP000218899">
    <property type="component" value="Chromosome"/>
</dbReference>
<protein>
    <recommendedName>
        <fullName evidence="1">SnoaL-like domain-containing protein</fullName>
    </recommendedName>
</protein>
<dbReference type="AlphaFoldDB" id="A0A1B4V234"/>
<dbReference type="RefSeq" id="WP_096459494.1">
    <property type="nucleotide sequence ID" value="NZ_AP014936.1"/>
</dbReference>
<dbReference type="InterPro" id="IPR032710">
    <property type="entry name" value="NTF2-like_dom_sf"/>
</dbReference>
<evidence type="ECO:0000313" key="3">
    <source>
        <dbReference type="Proteomes" id="UP000218899"/>
    </source>
</evidence>
<dbReference type="Gene3D" id="3.10.450.50">
    <property type="match status" value="1"/>
</dbReference>
<dbReference type="OrthoDB" id="118733at2"/>
<accession>A0A1B4V234</accession>
<dbReference type="Pfam" id="PF12680">
    <property type="entry name" value="SnoaL_2"/>
    <property type="match status" value="1"/>
</dbReference>
<organism evidence="2 3">
    <name type="scientific">Sulfurifustis variabilis</name>
    <dbReference type="NCBI Taxonomy" id="1675686"/>
    <lineage>
        <taxon>Bacteria</taxon>
        <taxon>Pseudomonadati</taxon>
        <taxon>Pseudomonadota</taxon>
        <taxon>Gammaproteobacteria</taxon>
        <taxon>Acidiferrobacterales</taxon>
        <taxon>Acidiferrobacteraceae</taxon>
        <taxon>Sulfurifustis</taxon>
    </lineage>
</organism>
<name>A0A1B4V234_9GAMM</name>